<evidence type="ECO:0000256" key="6">
    <source>
        <dbReference type="SAM" id="SignalP"/>
    </source>
</evidence>
<dbReference type="Gene3D" id="3.40.462.20">
    <property type="match status" value="1"/>
</dbReference>
<dbReference type="Gene3D" id="3.30.465.10">
    <property type="match status" value="2"/>
</dbReference>
<dbReference type="EMBL" id="MU006607">
    <property type="protein sequence ID" value="KAF2742518.1"/>
    <property type="molecule type" value="Genomic_DNA"/>
</dbReference>
<keyword evidence="9" id="KW-1185">Reference proteome</keyword>
<dbReference type="GO" id="GO:0016491">
    <property type="term" value="F:oxidoreductase activity"/>
    <property type="evidence" value="ECO:0007669"/>
    <property type="project" value="UniProtKB-KW"/>
</dbReference>
<evidence type="ECO:0000256" key="4">
    <source>
        <dbReference type="ARBA" id="ARBA00022827"/>
    </source>
</evidence>
<organism evidence="8 9">
    <name type="scientific">Sporormia fimetaria CBS 119925</name>
    <dbReference type="NCBI Taxonomy" id="1340428"/>
    <lineage>
        <taxon>Eukaryota</taxon>
        <taxon>Fungi</taxon>
        <taxon>Dikarya</taxon>
        <taxon>Ascomycota</taxon>
        <taxon>Pezizomycotina</taxon>
        <taxon>Dothideomycetes</taxon>
        <taxon>Pleosporomycetidae</taxon>
        <taxon>Pleosporales</taxon>
        <taxon>Sporormiaceae</taxon>
        <taxon>Sporormia</taxon>
    </lineage>
</organism>
<dbReference type="InterPro" id="IPR036318">
    <property type="entry name" value="FAD-bd_PCMH-like_sf"/>
</dbReference>
<comment type="cofactor">
    <cofactor evidence="1">
        <name>FAD</name>
        <dbReference type="ChEBI" id="CHEBI:57692"/>
    </cofactor>
</comment>
<feature type="domain" description="FAD-binding PCMH-type" evidence="7">
    <location>
        <begin position="76"/>
        <end position="245"/>
    </location>
</feature>
<feature type="chain" id="PRO_5025613961" evidence="6">
    <location>
        <begin position="21"/>
        <end position="547"/>
    </location>
</feature>
<dbReference type="Pfam" id="PF01565">
    <property type="entry name" value="FAD_binding_4"/>
    <property type="match status" value="1"/>
</dbReference>
<protein>
    <submittedName>
        <fullName evidence="8">Glucooligosaccharide oxidase</fullName>
    </submittedName>
</protein>
<dbReference type="Pfam" id="PF08031">
    <property type="entry name" value="BBE"/>
    <property type="match status" value="1"/>
</dbReference>
<dbReference type="OrthoDB" id="415825at2759"/>
<evidence type="ECO:0000256" key="5">
    <source>
        <dbReference type="ARBA" id="ARBA00023002"/>
    </source>
</evidence>
<comment type="similarity">
    <text evidence="2">Belongs to the oxygen-dependent FAD-linked oxidoreductase family.</text>
</comment>
<dbReference type="AlphaFoldDB" id="A0A6A6UW84"/>
<keyword evidence="4" id="KW-0274">FAD</keyword>
<dbReference type="InterPro" id="IPR016166">
    <property type="entry name" value="FAD-bd_PCMH"/>
</dbReference>
<keyword evidence="6" id="KW-0732">Signal</keyword>
<keyword evidence="5" id="KW-0560">Oxidoreductase</keyword>
<dbReference type="InterPro" id="IPR012951">
    <property type="entry name" value="BBE"/>
</dbReference>
<dbReference type="Proteomes" id="UP000799440">
    <property type="component" value="Unassembled WGS sequence"/>
</dbReference>
<dbReference type="InterPro" id="IPR016169">
    <property type="entry name" value="FAD-bd_PCMH_sub2"/>
</dbReference>
<dbReference type="InterPro" id="IPR050416">
    <property type="entry name" value="FAD-linked_Oxidoreductase"/>
</dbReference>
<keyword evidence="3" id="KW-0285">Flavoprotein</keyword>
<gene>
    <name evidence="8" type="ORF">M011DRAFT_412413</name>
</gene>
<evidence type="ECO:0000259" key="7">
    <source>
        <dbReference type="PROSITE" id="PS51387"/>
    </source>
</evidence>
<dbReference type="PANTHER" id="PTHR42973:SF39">
    <property type="entry name" value="FAD-BINDING PCMH-TYPE DOMAIN-CONTAINING PROTEIN"/>
    <property type="match status" value="1"/>
</dbReference>
<evidence type="ECO:0000256" key="1">
    <source>
        <dbReference type="ARBA" id="ARBA00001974"/>
    </source>
</evidence>
<evidence type="ECO:0000256" key="2">
    <source>
        <dbReference type="ARBA" id="ARBA00005466"/>
    </source>
</evidence>
<dbReference type="PANTHER" id="PTHR42973">
    <property type="entry name" value="BINDING OXIDOREDUCTASE, PUTATIVE (AFU_ORTHOLOGUE AFUA_1G17690)-RELATED"/>
    <property type="match status" value="1"/>
</dbReference>
<reference evidence="8" key="1">
    <citation type="journal article" date="2020" name="Stud. Mycol.">
        <title>101 Dothideomycetes genomes: a test case for predicting lifestyles and emergence of pathogens.</title>
        <authorList>
            <person name="Haridas S."/>
            <person name="Albert R."/>
            <person name="Binder M."/>
            <person name="Bloem J."/>
            <person name="Labutti K."/>
            <person name="Salamov A."/>
            <person name="Andreopoulos B."/>
            <person name="Baker S."/>
            <person name="Barry K."/>
            <person name="Bills G."/>
            <person name="Bluhm B."/>
            <person name="Cannon C."/>
            <person name="Castanera R."/>
            <person name="Culley D."/>
            <person name="Daum C."/>
            <person name="Ezra D."/>
            <person name="Gonzalez J."/>
            <person name="Henrissat B."/>
            <person name="Kuo A."/>
            <person name="Liang C."/>
            <person name="Lipzen A."/>
            <person name="Lutzoni F."/>
            <person name="Magnuson J."/>
            <person name="Mondo S."/>
            <person name="Nolan M."/>
            <person name="Ohm R."/>
            <person name="Pangilinan J."/>
            <person name="Park H.-J."/>
            <person name="Ramirez L."/>
            <person name="Alfaro M."/>
            <person name="Sun H."/>
            <person name="Tritt A."/>
            <person name="Yoshinaga Y."/>
            <person name="Zwiers L.-H."/>
            <person name="Turgeon B."/>
            <person name="Goodwin S."/>
            <person name="Spatafora J."/>
            <person name="Crous P."/>
            <person name="Grigoriev I."/>
        </authorList>
    </citation>
    <scope>NUCLEOTIDE SEQUENCE</scope>
    <source>
        <strain evidence="8">CBS 119925</strain>
    </source>
</reference>
<evidence type="ECO:0000313" key="9">
    <source>
        <dbReference type="Proteomes" id="UP000799440"/>
    </source>
</evidence>
<dbReference type="PROSITE" id="PS51387">
    <property type="entry name" value="FAD_PCMH"/>
    <property type="match status" value="1"/>
</dbReference>
<dbReference type="SUPFAM" id="SSF56176">
    <property type="entry name" value="FAD-binding/transporter-associated domain-like"/>
    <property type="match status" value="1"/>
</dbReference>
<sequence>MHLSLLYAVVPTLLASLVGAAPAPSPQDQGNDLNGGTKGKALLTCVQKALGSSGANRIVTPQSPQYASARAGVILVEQYPALVVYPNKPSELSPLVKCASSNGFKIAPRTGAHHFENWSALTGSLVIDMSNINYVMPSENLKTVVVGGGAKLGALYSILGEYGVTFTGGICPSVGIGGYIGIGGYNMQMRTNGLAVDHMVSAKVILANGNLVTVSPTQNKELWFAMRGGGTYGLTTEVTLKTTVLPRSAMFAMDFGADTRLEVTKKFLKWAARQDPLFNSQLNLYGNRTNVLGWYIGKTENDLAKIVEASGLNEVRGGTIRISGNCSPANSRNFWLYTQNTCTDDLTAEGIFHSFFNVAPDALAPVPNVPPVTALSTIPALPDVPSATKWSRVNIKVKTYVETKAKPLSDDAIKWLVDESAKLPHELDFWAEITTFNITAPATTSAFPWQAQARTLFRLQVMNGLEDAALQKTSETFASKAESYLRTRLGEASYAGYIDTDISVNPLKAYYGNNVCRLIKARKQYDPTNVFSNPFSVPPTVPKGITC</sequence>
<name>A0A6A6UW84_9PLEO</name>
<evidence type="ECO:0000313" key="8">
    <source>
        <dbReference type="EMBL" id="KAF2742518.1"/>
    </source>
</evidence>
<feature type="signal peptide" evidence="6">
    <location>
        <begin position="1"/>
        <end position="20"/>
    </location>
</feature>
<evidence type="ECO:0000256" key="3">
    <source>
        <dbReference type="ARBA" id="ARBA00022630"/>
    </source>
</evidence>
<accession>A0A6A6UW84</accession>
<dbReference type="InterPro" id="IPR006094">
    <property type="entry name" value="Oxid_FAD_bind_N"/>
</dbReference>
<proteinExistence type="inferred from homology"/>
<dbReference type="GO" id="GO:0071949">
    <property type="term" value="F:FAD binding"/>
    <property type="evidence" value="ECO:0007669"/>
    <property type="project" value="InterPro"/>
</dbReference>